<sequence>MIALSRQRRQKLCGWVALGCDRRGTQVIEGVTRRTMLVGAAALPLATRAAAASTALPDRTSFAPMPGTYLDSGTMHPVPIGARDAARAYLEQRATMDGYFPTDAVESRVKANFAKLINATPEEIAFVQSTTAGEQAIIDALGFPREKGRIVTDTLHFFGSFYLYEELAKQGVEVTWLRPRDNRIAIDDLERAIVPGTRLVALSLVSTYNGFEHDLKRVCDIAHAKGALVYADIIHAAGTVPIDVRASNVDFAACASYKWLMGDFGLGFLYVRADLHDRLRRTRYGYYQLSGFDPHVYPFDQPATKVDYPIADVTPRRDMEGLFAGGTHAHAISAMLDYSLDHILAVGVDRMTAYRQPMLRRLHAGLASLGYSIVTPPESRTPLVTCVLEGARERLSAPLKAAKVQITLSRNRFRVSPSIFNTMDDIERLLAALPRV</sequence>
<dbReference type="InterPro" id="IPR015422">
    <property type="entry name" value="PyrdxlP-dep_Trfase_small"/>
</dbReference>
<evidence type="ECO:0000259" key="2">
    <source>
        <dbReference type="Pfam" id="PF00266"/>
    </source>
</evidence>
<evidence type="ECO:0000313" key="4">
    <source>
        <dbReference type="Proteomes" id="UP000595894"/>
    </source>
</evidence>
<keyword evidence="1" id="KW-0663">Pyridoxal phosphate</keyword>
<protein>
    <submittedName>
        <fullName evidence="3">Aminotransferase class V-fold PLP-dependent enzyme</fullName>
    </submittedName>
</protein>
<dbReference type="Gene3D" id="3.90.1150.10">
    <property type="entry name" value="Aspartate Aminotransferase, domain 1"/>
    <property type="match status" value="1"/>
</dbReference>
<dbReference type="PROSITE" id="PS51318">
    <property type="entry name" value="TAT"/>
    <property type="match status" value="1"/>
</dbReference>
<dbReference type="InterPro" id="IPR015421">
    <property type="entry name" value="PyrdxlP-dep_Trfase_major"/>
</dbReference>
<dbReference type="GO" id="GO:0008483">
    <property type="term" value="F:transaminase activity"/>
    <property type="evidence" value="ECO:0007669"/>
    <property type="project" value="UniProtKB-KW"/>
</dbReference>
<keyword evidence="3" id="KW-0808">Transferase</keyword>
<dbReference type="PANTHER" id="PTHR43586:SF15">
    <property type="entry name" value="BLR3095 PROTEIN"/>
    <property type="match status" value="1"/>
</dbReference>
<name>A0A974NU19_9SPHN</name>
<dbReference type="Gene3D" id="3.40.640.10">
    <property type="entry name" value="Type I PLP-dependent aspartate aminotransferase-like (Major domain)"/>
    <property type="match status" value="1"/>
</dbReference>
<proteinExistence type="predicted"/>
<organism evidence="3 4">
    <name type="scientific">Sphingomonas aliaeris</name>
    <dbReference type="NCBI Taxonomy" id="2759526"/>
    <lineage>
        <taxon>Bacteria</taxon>
        <taxon>Pseudomonadati</taxon>
        <taxon>Pseudomonadota</taxon>
        <taxon>Alphaproteobacteria</taxon>
        <taxon>Sphingomonadales</taxon>
        <taxon>Sphingomonadaceae</taxon>
        <taxon>Sphingomonas</taxon>
    </lineage>
</organism>
<dbReference type="Pfam" id="PF00266">
    <property type="entry name" value="Aminotran_5"/>
    <property type="match status" value="1"/>
</dbReference>
<keyword evidence="3" id="KW-0032">Aminotransferase</keyword>
<evidence type="ECO:0000256" key="1">
    <source>
        <dbReference type="ARBA" id="ARBA00022898"/>
    </source>
</evidence>
<evidence type="ECO:0000313" key="3">
    <source>
        <dbReference type="EMBL" id="QQV76807.1"/>
    </source>
</evidence>
<dbReference type="SUPFAM" id="SSF53383">
    <property type="entry name" value="PLP-dependent transferases"/>
    <property type="match status" value="1"/>
</dbReference>
<keyword evidence="4" id="KW-1185">Reference proteome</keyword>
<dbReference type="EMBL" id="CP061035">
    <property type="protein sequence ID" value="QQV76807.1"/>
    <property type="molecule type" value="Genomic_DNA"/>
</dbReference>
<dbReference type="InterPro" id="IPR015424">
    <property type="entry name" value="PyrdxlP-dep_Trfase"/>
</dbReference>
<dbReference type="InterPro" id="IPR006311">
    <property type="entry name" value="TAT_signal"/>
</dbReference>
<reference evidence="4" key="1">
    <citation type="submission" date="2020-09" db="EMBL/GenBank/DDBJ databases">
        <title>Sphingomonas sp., a new species isolated from pork steak.</title>
        <authorList>
            <person name="Heidler von Heilborn D."/>
        </authorList>
    </citation>
    <scope>NUCLEOTIDE SEQUENCE [LARGE SCALE GENOMIC DNA]</scope>
</reference>
<gene>
    <name evidence="3" type="ORF">H5J25_15575</name>
</gene>
<dbReference type="AlphaFoldDB" id="A0A974NU19"/>
<dbReference type="InterPro" id="IPR000192">
    <property type="entry name" value="Aminotrans_V_dom"/>
</dbReference>
<accession>A0A974NU19</accession>
<feature type="domain" description="Aminotransferase class V" evidence="2">
    <location>
        <begin position="108"/>
        <end position="394"/>
    </location>
</feature>
<dbReference type="PANTHER" id="PTHR43586">
    <property type="entry name" value="CYSTEINE DESULFURASE"/>
    <property type="match status" value="1"/>
</dbReference>
<dbReference type="Proteomes" id="UP000595894">
    <property type="component" value="Chromosome"/>
</dbReference>
<dbReference type="KEGG" id="sari:H5J25_15575"/>